<proteinExistence type="predicted"/>
<feature type="chain" id="PRO_5009287087" description="Lipoprotein" evidence="2">
    <location>
        <begin position="19"/>
        <end position="259"/>
    </location>
</feature>
<dbReference type="AlphaFoldDB" id="A0A1H5VCH4"/>
<organism evidence="3 4">
    <name type="scientific">Actinacidiphila yanglinensis</name>
    <dbReference type="NCBI Taxonomy" id="310779"/>
    <lineage>
        <taxon>Bacteria</taxon>
        <taxon>Bacillati</taxon>
        <taxon>Actinomycetota</taxon>
        <taxon>Actinomycetes</taxon>
        <taxon>Kitasatosporales</taxon>
        <taxon>Streptomycetaceae</taxon>
        <taxon>Actinacidiphila</taxon>
    </lineage>
</organism>
<evidence type="ECO:0000256" key="2">
    <source>
        <dbReference type="SAM" id="SignalP"/>
    </source>
</evidence>
<keyword evidence="4" id="KW-1185">Reference proteome</keyword>
<evidence type="ECO:0000313" key="4">
    <source>
        <dbReference type="Proteomes" id="UP000236754"/>
    </source>
</evidence>
<dbReference type="PROSITE" id="PS51257">
    <property type="entry name" value="PROKAR_LIPOPROTEIN"/>
    <property type="match status" value="1"/>
</dbReference>
<protein>
    <recommendedName>
        <fullName evidence="5">Lipoprotein</fullName>
    </recommendedName>
</protein>
<evidence type="ECO:0000256" key="1">
    <source>
        <dbReference type="SAM" id="MobiDB-lite"/>
    </source>
</evidence>
<sequence>MAATRRISAALIAVAAAAAVLTGCGGDDDSAGDPIVAPAGTLEQTGPFAGESADQILSDAEAATNTASSLTVDIRGTDDGGGKAHLTAAITASGKCAASVETDGESPTQVIGVDEKYYFKGDAAYWEDVGGSHGDELAQAFGGKWVEVPADESDQFDQFCNLHDLLASDDDSPITKGAPTTHYGQPVVPLREQDDDEGDGPSVLYVAAEGTPYILGVESENLGTIRFTDFDKAPEISAPPARDTVDPRSVGGDLPSLSV</sequence>
<feature type="region of interest" description="Disordered" evidence="1">
    <location>
        <begin position="173"/>
        <end position="200"/>
    </location>
</feature>
<dbReference type="EMBL" id="FNVU01000002">
    <property type="protein sequence ID" value="SEF84157.1"/>
    <property type="molecule type" value="Genomic_DNA"/>
</dbReference>
<evidence type="ECO:0008006" key="5">
    <source>
        <dbReference type="Google" id="ProtNLM"/>
    </source>
</evidence>
<accession>A0A1H5VCH4</accession>
<dbReference type="OrthoDB" id="3745543at2"/>
<feature type="region of interest" description="Disordered" evidence="1">
    <location>
        <begin position="230"/>
        <end position="259"/>
    </location>
</feature>
<name>A0A1H5VCH4_9ACTN</name>
<dbReference type="RefSeq" id="WP_103884384.1">
    <property type="nucleotide sequence ID" value="NZ_FNVU01000002.1"/>
</dbReference>
<feature type="signal peptide" evidence="2">
    <location>
        <begin position="1"/>
        <end position="18"/>
    </location>
</feature>
<dbReference type="Gene3D" id="2.50.20.20">
    <property type="match status" value="1"/>
</dbReference>
<keyword evidence="2" id="KW-0732">Signal</keyword>
<dbReference type="Proteomes" id="UP000236754">
    <property type="component" value="Unassembled WGS sequence"/>
</dbReference>
<reference evidence="3 4" key="1">
    <citation type="submission" date="2016-10" db="EMBL/GenBank/DDBJ databases">
        <authorList>
            <person name="de Groot N.N."/>
        </authorList>
    </citation>
    <scope>NUCLEOTIDE SEQUENCE [LARGE SCALE GENOMIC DNA]</scope>
    <source>
        <strain evidence="3 4">CGMCC 4.2023</strain>
    </source>
</reference>
<gene>
    <name evidence="3" type="ORF">SAMN05216223_102215</name>
</gene>
<evidence type="ECO:0000313" key="3">
    <source>
        <dbReference type="EMBL" id="SEF84157.1"/>
    </source>
</evidence>